<comment type="caution">
    <text evidence="1">The sequence shown here is derived from an EMBL/GenBank/DDBJ whole genome shotgun (WGS) entry which is preliminary data.</text>
</comment>
<dbReference type="Proteomes" id="UP001199106">
    <property type="component" value="Unassembled WGS sequence"/>
</dbReference>
<evidence type="ECO:0000313" key="2">
    <source>
        <dbReference type="Proteomes" id="UP001199106"/>
    </source>
</evidence>
<reference evidence="1" key="1">
    <citation type="submission" date="2021-07" db="EMBL/GenBank/DDBJ databases">
        <title>Genome Resource of American Ginseng Black Spot Pathogen Alternaria panax.</title>
        <authorList>
            <person name="Qiu C."/>
            <person name="Wang W."/>
            <person name="Liu Z."/>
        </authorList>
    </citation>
    <scope>NUCLEOTIDE SEQUENCE</scope>
    <source>
        <strain evidence="1">BNCC115425</strain>
    </source>
</reference>
<name>A0AAD4FBR4_9PLEO</name>
<gene>
    <name evidence="1" type="ORF">G6011_05395</name>
</gene>
<proteinExistence type="predicted"/>
<protein>
    <submittedName>
        <fullName evidence="1">Uncharacterized protein</fullName>
    </submittedName>
</protein>
<organism evidence="1 2">
    <name type="scientific">Alternaria panax</name>
    <dbReference type="NCBI Taxonomy" id="48097"/>
    <lineage>
        <taxon>Eukaryota</taxon>
        <taxon>Fungi</taxon>
        <taxon>Dikarya</taxon>
        <taxon>Ascomycota</taxon>
        <taxon>Pezizomycotina</taxon>
        <taxon>Dothideomycetes</taxon>
        <taxon>Pleosporomycetidae</taxon>
        <taxon>Pleosporales</taxon>
        <taxon>Pleosporineae</taxon>
        <taxon>Pleosporaceae</taxon>
        <taxon>Alternaria</taxon>
        <taxon>Alternaria sect. Panax</taxon>
    </lineage>
</organism>
<dbReference type="EMBL" id="JAANER010000007">
    <property type="protein sequence ID" value="KAG9187524.1"/>
    <property type="molecule type" value="Genomic_DNA"/>
</dbReference>
<keyword evidence="2" id="KW-1185">Reference proteome</keyword>
<sequence length="170" mass="19654">MAHMKRPHSNIMLDVSETVRREVRAKFDDYNEAVPRYTEASERFIEAKVRDNEVYKNWSAAKDEVHRKITNAVDTLYAEFWDLFDPLDTESPGLYWETIESSRTGSKEAMPGDVKWWRLAILEAEQALAVIEARRKELDFEVTVTLDDSDGVLEIKDGTGEPDTERRKVG</sequence>
<accession>A0AAD4FBR4</accession>
<evidence type="ECO:0000313" key="1">
    <source>
        <dbReference type="EMBL" id="KAG9187524.1"/>
    </source>
</evidence>
<dbReference type="AlphaFoldDB" id="A0AAD4FBR4"/>